<dbReference type="OMA" id="NYEASEH"/>
<evidence type="ECO:0000313" key="2">
    <source>
        <dbReference type="EMBL" id="EYU21266.1"/>
    </source>
</evidence>
<feature type="region of interest" description="Disordered" evidence="1">
    <location>
        <begin position="87"/>
        <end position="107"/>
    </location>
</feature>
<dbReference type="Proteomes" id="UP000030748">
    <property type="component" value="Unassembled WGS sequence"/>
</dbReference>
<dbReference type="eggNOG" id="ENOG502S686">
    <property type="taxonomic scope" value="Eukaryota"/>
</dbReference>
<dbReference type="PhylomeDB" id="A0A022PZN8"/>
<dbReference type="PANTHER" id="PTHR35488">
    <property type="entry name" value="OS05G0358900 PROTEIN-RELATED"/>
    <property type="match status" value="1"/>
</dbReference>
<accession>A0A022PZN8</accession>
<protein>
    <submittedName>
        <fullName evidence="2">Uncharacterized protein</fullName>
    </submittedName>
</protein>
<reference evidence="2 3" key="1">
    <citation type="journal article" date="2013" name="Proc. Natl. Acad. Sci. U.S.A.">
        <title>Fine-scale variation in meiotic recombination in Mimulus inferred from population shotgun sequencing.</title>
        <authorList>
            <person name="Hellsten U."/>
            <person name="Wright K.M."/>
            <person name="Jenkins J."/>
            <person name="Shu S."/>
            <person name="Yuan Y."/>
            <person name="Wessler S.R."/>
            <person name="Schmutz J."/>
            <person name="Willis J.H."/>
            <person name="Rokhsar D.S."/>
        </authorList>
    </citation>
    <scope>NUCLEOTIDE SEQUENCE [LARGE SCALE GENOMIC DNA]</scope>
    <source>
        <strain evidence="3">cv. DUN x IM62</strain>
    </source>
</reference>
<gene>
    <name evidence="2" type="ORF">MIMGU_mgv1a015118mg</name>
</gene>
<evidence type="ECO:0000313" key="3">
    <source>
        <dbReference type="Proteomes" id="UP000030748"/>
    </source>
</evidence>
<dbReference type="AlphaFoldDB" id="A0A022PZN8"/>
<dbReference type="OrthoDB" id="737456at2759"/>
<evidence type="ECO:0000256" key="1">
    <source>
        <dbReference type="SAM" id="MobiDB-lite"/>
    </source>
</evidence>
<dbReference type="KEGG" id="egt:105976109"/>
<dbReference type="PANTHER" id="PTHR35488:SF4">
    <property type="entry name" value="DUF4005 DOMAIN-CONTAINING PROTEIN"/>
    <property type="match status" value="1"/>
</dbReference>
<proteinExistence type="predicted"/>
<name>A0A022PZN8_ERYGU</name>
<sequence length="167" mass="19056">MNKSATLSTYEVAADYYGYEFDYQTDFTKFLEEARNSEKHETSITTTPHLEVSGDDEHFNRERKTRKSWKTSLLFWLKTEKKCKPEKLQTNSTTVSKPIRGRHVSGPIQRMVGGGRGVTVRGPKSGPLTGLFSSTRWADKYEVPYMCLGQLNNSQKLNSYGPLYLVT</sequence>
<keyword evidence="3" id="KW-1185">Reference proteome</keyword>
<dbReference type="EMBL" id="KI632223">
    <property type="protein sequence ID" value="EYU21266.1"/>
    <property type="molecule type" value="Genomic_DNA"/>
</dbReference>
<organism evidence="2 3">
    <name type="scientific">Erythranthe guttata</name>
    <name type="common">Yellow monkey flower</name>
    <name type="synonym">Mimulus guttatus</name>
    <dbReference type="NCBI Taxonomy" id="4155"/>
    <lineage>
        <taxon>Eukaryota</taxon>
        <taxon>Viridiplantae</taxon>
        <taxon>Streptophyta</taxon>
        <taxon>Embryophyta</taxon>
        <taxon>Tracheophyta</taxon>
        <taxon>Spermatophyta</taxon>
        <taxon>Magnoliopsida</taxon>
        <taxon>eudicotyledons</taxon>
        <taxon>Gunneridae</taxon>
        <taxon>Pentapetalae</taxon>
        <taxon>asterids</taxon>
        <taxon>lamiids</taxon>
        <taxon>Lamiales</taxon>
        <taxon>Phrymaceae</taxon>
        <taxon>Erythranthe</taxon>
    </lineage>
</organism>
<dbReference type="STRING" id="4155.A0A022PZN8"/>